<reference evidence="10" key="1">
    <citation type="submission" date="2017-06" db="EMBL/GenBank/DDBJ databases">
        <authorList>
            <person name="Varghese N."/>
            <person name="Submissions S."/>
        </authorList>
    </citation>
    <scope>NUCLEOTIDE SEQUENCE [LARGE SCALE GENOMIC DNA]</scope>
    <source>
        <strain evidence="10">DSM 46839</strain>
    </source>
</reference>
<dbReference type="InterPro" id="IPR004638">
    <property type="entry name" value="EmrB-like"/>
</dbReference>
<sequence>MSPATRTRPGAVLAVMCLAVFTVNVDTTIVNVTLPTLVAELGATTRDLQWIVDSYLLVFAALVLAGGSLSDRLGRRALLVAGLAVFGLGNALAAVAGTPGELIAARAFTGIGAAAVFPTTLSILTQVFRERAARARAIGLWGASTGLAVAFGPITGGALLEQFWWGSTFLVKLPIALLALALVLALVPESRDPAAPRIDTAGLVLSALGLGALVYTIIEAPGHGWGSVRTLLGAAVAAGLFAAFVRHERRTSQPMLDLRLFADRRFTAAALAITVAFFALFGFIFLVTQYFQFLRGYGPLETGVRILPVAVCVAIGSVLGSLLVVRLGNKLVVTTGLLSLAVAYAWVSTASDVTGYAEIAGQMVFLGLGMGLTSAPATESIMGAVQTDKAGIGSAVNDATREVGGTLGVAVIGSVFASLYAVQVESLPAGVPAEVVRAAGDSVGAAFTAAAQVPAGPAELVRAAAERGFFDGLAAGCLVASGVALAGAVVAVLALPARPPSGPVVPGGTAGQGVLAADAT</sequence>
<keyword evidence="6 7" id="KW-0472">Membrane</keyword>
<dbReference type="Pfam" id="PF07690">
    <property type="entry name" value="MFS_1"/>
    <property type="match status" value="1"/>
</dbReference>
<dbReference type="EMBL" id="FZOO01000002">
    <property type="protein sequence ID" value="SNS10884.1"/>
    <property type="molecule type" value="Genomic_DNA"/>
</dbReference>
<keyword evidence="5 7" id="KW-1133">Transmembrane helix</keyword>
<feature type="transmembrane region" description="Helical" evidence="7">
    <location>
        <begin position="103"/>
        <end position="125"/>
    </location>
</feature>
<gene>
    <name evidence="9" type="ORF">SAMN06893096_10248</name>
</gene>
<feature type="transmembrane region" description="Helical" evidence="7">
    <location>
        <begin position="224"/>
        <end position="245"/>
    </location>
</feature>
<feature type="transmembrane region" description="Helical" evidence="7">
    <location>
        <begin position="331"/>
        <end position="347"/>
    </location>
</feature>
<comment type="subcellular location">
    <subcellularLocation>
        <location evidence="1">Cell membrane</location>
        <topology evidence="1">Multi-pass membrane protein</topology>
    </subcellularLocation>
</comment>
<protein>
    <submittedName>
        <fullName evidence="9">Drug resistance transporter, EmrB/QacA subfamily</fullName>
    </submittedName>
</protein>
<feature type="transmembrane region" description="Helical" evidence="7">
    <location>
        <begin position="163"/>
        <end position="186"/>
    </location>
</feature>
<evidence type="ECO:0000256" key="5">
    <source>
        <dbReference type="ARBA" id="ARBA00022989"/>
    </source>
</evidence>
<keyword evidence="2" id="KW-0813">Transport</keyword>
<feature type="transmembrane region" description="Helical" evidence="7">
    <location>
        <begin position="266"/>
        <end position="286"/>
    </location>
</feature>
<feature type="transmembrane region" description="Helical" evidence="7">
    <location>
        <begin position="77"/>
        <end position="97"/>
    </location>
</feature>
<feature type="transmembrane region" description="Helical" evidence="7">
    <location>
        <begin position="306"/>
        <end position="324"/>
    </location>
</feature>
<dbReference type="Proteomes" id="UP000198373">
    <property type="component" value="Unassembled WGS sequence"/>
</dbReference>
<feature type="transmembrane region" description="Helical" evidence="7">
    <location>
        <begin position="472"/>
        <end position="495"/>
    </location>
</feature>
<feature type="transmembrane region" description="Helical" evidence="7">
    <location>
        <begin position="137"/>
        <end position="157"/>
    </location>
</feature>
<dbReference type="InterPro" id="IPR011701">
    <property type="entry name" value="MFS"/>
</dbReference>
<dbReference type="Gene3D" id="1.20.1250.20">
    <property type="entry name" value="MFS general substrate transporter like domains"/>
    <property type="match status" value="1"/>
</dbReference>
<evidence type="ECO:0000256" key="2">
    <source>
        <dbReference type="ARBA" id="ARBA00022448"/>
    </source>
</evidence>
<dbReference type="PANTHER" id="PTHR42718:SF42">
    <property type="entry name" value="EXPORT PROTEIN"/>
    <property type="match status" value="1"/>
</dbReference>
<dbReference type="PANTHER" id="PTHR42718">
    <property type="entry name" value="MAJOR FACILITATOR SUPERFAMILY MULTIDRUG TRANSPORTER MFSC"/>
    <property type="match status" value="1"/>
</dbReference>
<dbReference type="AlphaFoldDB" id="A0A239BV06"/>
<evidence type="ECO:0000256" key="3">
    <source>
        <dbReference type="ARBA" id="ARBA00022475"/>
    </source>
</evidence>
<evidence type="ECO:0000256" key="7">
    <source>
        <dbReference type="SAM" id="Phobius"/>
    </source>
</evidence>
<keyword evidence="3" id="KW-1003">Cell membrane</keyword>
<dbReference type="CDD" id="cd17321">
    <property type="entry name" value="MFS_MMR_MDR_like"/>
    <property type="match status" value="1"/>
</dbReference>
<feature type="transmembrane region" description="Helical" evidence="7">
    <location>
        <begin position="49"/>
        <end position="70"/>
    </location>
</feature>
<accession>A0A239BV06</accession>
<organism evidence="9 10">
    <name type="scientific">Geodermatophilus pulveris</name>
    <dbReference type="NCBI Taxonomy" id="1564159"/>
    <lineage>
        <taxon>Bacteria</taxon>
        <taxon>Bacillati</taxon>
        <taxon>Actinomycetota</taxon>
        <taxon>Actinomycetes</taxon>
        <taxon>Geodermatophilales</taxon>
        <taxon>Geodermatophilaceae</taxon>
        <taxon>Geodermatophilus</taxon>
    </lineage>
</organism>
<dbReference type="OrthoDB" id="9781469at2"/>
<dbReference type="GO" id="GO:0022857">
    <property type="term" value="F:transmembrane transporter activity"/>
    <property type="evidence" value="ECO:0007669"/>
    <property type="project" value="InterPro"/>
</dbReference>
<feature type="transmembrane region" description="Helical" evidence="7">
    <location>
        <begin position="353"/>
        <end position="372"/>
    </location>
</feature>
<evidence type="ECO:0000256" key="1">
    <source>
        <dbReference type="ARBA" id="ARBA00004651"/>
    </source>
</evidence>
<keyword evidence="10" id="KW-1185">Reference proteome</keyword>
<name>A0A239BV06_9ACTN</name>
<dbReference type="NCBIfam" id="TIGR00711">
    <property type="entry name" value="efflux_EmrB"/>
    <property type="match status" value="1"/>
</dbReference>
<dbReference type="Gene3D" id="1.20.1720.10">
    <property type="entry name" value="Multidrug resistance protein D"/>
    <property type="match status" value="1"/>
</dbReference>
<dbReference type="InterPro" id="IPR020846">
    <property type="entry name" value="MFS_dom"/>
</dbReference>
<dbReference type="SUPFAM" id="SSF103473">
    <property type="entry name" value="MFS general substrate transporter"/>
    <property type="match status" value="1"/>
</dbReference>
<dbReference type="InterPro" id="IPR036259">
    <property type="entry name" value="MFS_trans_sf"/>
</dbReference>
<evidence type="ECO:0000313" key="10">
    <source>
        <dbReference type="Proteomes" id="UP000198373"/>
    </source>
</evidence>
<feature type="transmembrane region" description="Helical" evidence="7">
    <location>
        <begin position="198"/>
        <end position="218"/>
    </location>
</feature>
<evidence type="ECO:0000259" key="8">
    <source>
        <dbReference type="PROSITE" id="PS50850"/>
    </source>
</evidence>
<evidence type="ECO:0000256" key="6">
    <source>
        <dbReference type="ARBA" id="ARBA00023136"/>
    </source>
</evidence>
<evidence type="ECO:0000256" key="4">
    <source>
        <dbReference type="ARBA" id="ARBA00022692"/>
    </source>
</evidence>
<dbReference type="PRINTS" id="PR01036">
    <property type="entry name" value="TCRTETB"/>
</dbReference>
<feature type="domain" description="Major facilitator superfamily (MFS) profile" evidence="8">
    <location>
        <begin position="12"/>
        <end position="499"/>
    </location>
</feature>
<dbReference type="RefSeq" id="WP_089304286.1">
    <property type="nucleotide sequence ID" value="NZ_FZOO01000002.1"/>
</dbReference>
<dbReference type="GO" id="GO:0005886">
    <property type="term" value="C:plasma membrane"/>
    <property type="evidence" value="ECO:0007669"/>
    <property type="project" value="UniProtKB-SubCell"/>
</dbReference>
<evidence type="ECO:0000313" key="9">
    <source>
        <dbReference type="EMBL" id="SNS10884.1"/>
    </source>
</evidence>
<proteinExistence type="predicted"/>
<keyword evidence="4 7" id="KW-0812">Transmembrane</keyword>
<dbReference type="PROSITE" id="PS50850">
    <property type="entry name" value="MFS"/>
    <property type="match status" value="1"/>
</dbReference>